<comment type="caution">
    <text evidence="4">The sequence shown here is derived from an EMBL/GenBank/DDBJ whole genome shotgun (WGS) entry which is preliminary data.</text>
</comment>
<dbReference type="NCBIfam" id="TIGR03804">
    <property type="entry name" value="para_beta_helix"/>
    <property type="match status" value="3"/>
</dbReference>
<dbReference type="RefSeq" id="WP_185671464.1">
    <property type="nucleotide sequence ID" value="NZ_JACJVP010000040.1"/>
</dbReference>
<dbReference type="AlphaFoldDB" id="A0A7X0RU64"/>
<evidence type="ECO:0000256" key="2">
    <source>
        <dbReference type="SAM" id="Phobius"/>
    </source>
</evidence>
<keyword evidence="2" id="KW-0472">Membrane</keyword>
<keyword evidence="5" id="KW-1185">Reference proteome</keyword>
<dbReference type="SMART" id="SM00710">
    <property type="entry name" value="PbH1"/>
    <property type="match status" value="6"/>
</dbReference>
<organism evidence="4 5">
    <name type="scientific">Cohnella nanjingensis</name>
    <dbReference type="NCBI Taxonomy" id="1387779"/>
    <lineage>
        <taxon>Bacteria</taxon>
        <taxon>Bacillati</taxon>
        <taxon>Bacillota</taxon>
        <taxon>Bacilli</taxon>
        <taxon>Bacillales</taxon>
        <taxon>Paenibacillaceae</taxon>
        <taxon>Cohnella</taxon>
    </lineage>
</organism>
<evidence type="ECO:0000313" key="5">
    <source>
        <dbReference type="Proteomes" id="UP000547209"/>
    </source>
</evidence>
<accession>A0A7X0RU64</accession>
<feature type="domain" description="Periplasmic copper-binding protein NosD beta helix" evidence="3">
    <location>
        <begin position="196"/>
        <end position="381"/>
    </location>
</feature>
<dbReference type="InterPro" id="IPR007742">
    <property type="entry name" value="NosD_dom"/>
</dbReference>
<evidence type="ECO:0000256" key="1">
    <source>
        <dbReference type="SAM" id="MobiDB-lite"/>
    </source>
</evidence>
<dbReference type="InterPro" id="IPR006626">
    <property type="entry name" value="PbH1"/>
</dbReference>
<keyword evidence="2" id="KW-0812">Transmembrane</keyword>
<reference evidence="4 5" key="1">
    <citation type="submission" date="2020-08" db="EMBL/GenBank/DDBJ databases">
        <title>Cohnella phylogeny.</title>
        <authorList>
            <person name="Dunlap C."/>
        </authorList>
    </citation>
    <scope>NUCLEOTIDE SEQUENCE [LARGE SCALE GENOMIC DNA]</scope>
    <source>
        <strain evidence="4 5">DSM 28246</strain>
    </source>
</reference>
<sequence length="482" mass="53322">MEPADRGVHCRRSAVQRHADRAREEKRKAKFKRRPGGWGWAGAFRSMLFTGLLLGACASAAWGSGAEEAAPLQPLIDDTPAGGTLVLVSDRAYAGPAVIDKTLAIRSDGEALVINHSDKPALSLQADGIRLQDLFVKDGQIDPKKPAILVQSDHNRLERLRIETQAGGIYLREAHDNAILNSRIEGARGGASEAYSRRGNGIDLMNANRNRIEGNTLVHVHDGVYVESSNETRVQGNHAVDSRYGYHFMFSGKPELRNNTGSGNVTGGMIMGVEGAVVEGNRFDKQNENVNSQGILLFDVRRSMIGHNRVEGNRVGIYMENATENALTDNEIVRNFIGMQMIRSHANTLRNSAFVANVNQAQSVDSQDNVLEGNYWDDFQGLDTDGDGFSEMTYEIDPFFLQLTKDTDAYQVFFQAPGLPFLAQMFRADTTNWLKDRRPLLASSFVPDGHVDEDGRILMLFAGAALLLSTLFIIYRWGYRRS</sequence>
<name>A0A7X0RU64_9BACL</name>
<evidence type="ECO:0000313" key="4">
    <source>
        <dbReference type="EMBL" id="MBB6673603.1"/>
    </source>
</evidence>
<dbReference type="InterPro" id="IPR012334">
    <property type="entry name" value="Pectin_lyas_fold"/>
</dbReference>
<feature type="transmembrane region" description="Helical" evidence="2">
    <location>
        <begin position="457"/>
        <end position="477"/>
    </location>
</feature>
<proteinExistence type="predicted"/>
<keyword evidence="2" id="KW-1133">Transmembrane helix</keyword>
<gene>
    <name evidence="4" type="ORF">H7C19_23260</name>
</gene>
<dbReference type="InterPro" id="IPR022441">
    <property type="entry name" value="Para_beta_helix_rpt-2"/>
</dbReference>
<dbReference type="Proteomes" id="UP000547209">
    <property type="component" value="Unassembled WGS sequence"/>
</dbReference>
<protein>
    <submittedName>
        <fullName evidence="4">Right-handed parallel beta-helix repeat-containing protein</fullName>
    </submittedName>
</protein>
<dbReference type="SUPFAM" id="SSF51126">
    <property type="entry name" value="Pectin lyase-like"/>
    <property type="match status" value="1"/>
</dbReference>
<evidence type="ECO:0000259" key="3">
    <source>
        <dbReference type="Pfam" id="PF05048"/>
    </source>
</evidence>
<dbReference type="InterPro" id="IPR011050">
    <property type="entry name" value="Pectin_lyase_fold/virulence"/>
</dbReference>
<dbReference type="Pfam" id="PF05048">
    <property type="entry name" value="NosD"/>
    <property type="match status" value="1"/>
</dbReference>
<dbReference type="EMBL" id="JACJVP010000040">
    <property type="protein sequence ID" value="MBB6673603.1"/>
    <property type="molecule type" value="Genomic_DNA"/>
</dbReference>
<feature type="compositionally biased region" description="Basic and acidic residues" evidence="1">
    <location>
        <begin position="17"/>
        <end position="27"/>
    </location>
</feature>
<feature type="region of interest" description="Disordered" evidence="1">
    <location>
        <begin position="1"/>
        <end position="31"/>
    </location>
</feature>
<dbReference type="Gene3D" id="2.160.20.10">
    <property type="entry name" value="Single-stranded right-handed beta-helix, Pectin lyase-like"/>
    <property type="match status" value="1"/>
</dbReference>